<evidence type="ECO:0000313" key="2">
    <source>
        <dbReference type="EMBL" id="GBP57283.1"/>
    </source>
</evidence>
<protein>
    <submittedName>
        <fullName evidence="2">Uncharacterized protein</fullName>
    </submittedName>
</protein>
<sequence length="85" mass="9368">MLISVAIRTYTIESLHTCSGASVTDAPEHVCNDSSVRPTVGTAAQAHPARSPTIYTYVRRGRSPVRRQLLHTRSPRGGRRGRRRG</sequence>
<dbReference type="Proteomes" id="UP000299102">
    <property type="component" value="Unassembled WGS sequence"/>
</dbReference>
<keyword evidence="3" id="KW-1185">Reference proteome</keyword>
<evidence type="ECO:0000256" key="1">
    <source>
        <dbReference type="SAM" id="MobiDB-lite"/>
    </source>
</evidence>
<dbReference type="EMBL" id="BGZK01000712">
    <property type="protein sequence ID" value="GBP57283.1"/>
    <property type="molecule type" value="Genomic_DNA"/>
</dbReference>
<proteinExistence type="predicted"/>
<accession>A0A4C1X293</accession>
<dbReference type="AlphaFoldDB" id="A0A4C1X293"/>
<evidence type="ECO:0000313" key="3">
    <source>
        <dbReference type="Proteomes" id="UP000299102"/>
    </source>
</evidence>
<reference evidence="2 3" key="1">
    <citation type="journal article" date="2019" name="Commun. Biol.">
        <title>The bagworm genome reveals a unique fibroin gene that provides high tensile strength.</title>
        <authorList>
            <person name="Kono N."/>
            <person name="Nakamura H."/>
            <person name="Ohtoshi R."/>
            <person name="Tomita M."/>
            <person name="Numata K."/>
            <person name="Arakawa K."/>
        </authorList>
    </citation>
    <scope>NUCLEOTIDE SEQUENCE [LARGE SCALE GENOMIC DNA]</scope>
</reference>
<gene>
    <name evidence="2" type="ORF">EVAR_44101_1</name>
</gene>
<organism evidence="2 3">
    <name type="scientific">Eumeta variegata</name>
    <name type="common">Bagworm moth</name>
    <name type="synonym">Eumeta japonica</name>
    <dbReference type="NCBI Taxonomy" id="151549"/>
    <lineage>
        <taxon>Eukaryota</taxon>
        <taxon>Metazoa</taxon>
        <taxon>Ecdysozoa</taxon>
        <taxon>Arthropoda</taxon>
        <taxon>Hexapoda</taxon>
        <taxon>Insecta</taxon>
        <taxon>Pterygota</taxon>
        <taxon>Neoptera</taxon>
        <taxon>Endopterygota</taxon>
        <taxon>Lepidoptera</taxon>
        <taxon>Glossata</taxon>
        <taxon>Ditrysia</taxon>
        <taxon>Tineoidea</taxon>
        <taxon>Psychidae</taxon>
        <taxon>Oiketicinae</taxon>
        <taxon>Eumeta</taxon>
    </lineage>
</organism>
<comment type="caution">
    <text evidence="2">The sequence shown here is derived from an EMBL/GenBank/DDBJ whole genome shotgun (WGS) entry which is preliminary data.</text>
</comment>
<feature type="region of interest" description="Disordered" evidence="1">
    <location>
        <begin position="61"/>
        <end position="85"/>
    </location>
</feature>
<name>A0A4C1X293_EUMVA</name>